<dbReference type="EMBL" id="WSTA01000013">
    <property type="protein sequence ID" value="MWB97840.1"/>
    <property type="molecule type" value="Genomic_DNA"/>
</dbReference>
<gene>
    <name evidence="2" type="ORF">GB864_04640</name>
</gene>
<dbReference type="Proteomes" id="UP000438182">
    <property type="component" value="Unassembled WGS sequence"/>
</dbReference>
<dbReference type="RefSeq" id="WP_160423182.1">
    <property type="nucleotide sequence ID" value="NZ_WSTA01000013.1"/>
</dbReference>
<keyword evidence="1" id="KW-0812">Transmembrane</keyword>
<organism evidence="2 3">
    <name type="scientific">Agromyces seonyuensis</name>
    <dbReference type="NCBI Taxonomy" id="2662446"/>
    <lineage>
        <taxon>Bacteria</taxon>
        <taxon>Bacillati</taxon>
        <taxon>Actinomycetota</taxon>
        <taxon>Actinomycetes</taxon>
        <taxon>Micrococcales</taxon>
        <taxon>Microbacteriaceae</taxon>
        <taxon>Agromyces</taxon>
    </lineage>
</organism>
<dbReference type="PANTHER" id="PTHR37314:SF4">
    <property type="entry name" value="UPF0700 TRANSMEMBRANE PROTEIN YOAK"/>
    <property type="match status" value="1"/>
</dbReference>
<comment type="caution">
    <text evidence="2">The sequence shown here is derived from an EMBL/GenBank/DDBJ whole genome shotgun (WGS) entry which is preliminary data.</text>
</comment>
<evidence type="ECO:0000313" key="2">
    <source>
        <dbReference type="EMBL" id="MWB97840.1"/>
    </source>
</evidence>
<sequence>MERPTTAALLAVLSGLLDAWSLTQVQSFATVQSGNIVTAGYRLAAGQWPQFAAAIMSIVAFAAGAFLCALAVALLERRGRNYSRVVLGVEAVSLSALAVLAALHAVEPIWIACGLGFLAGAQGNAFHRDRGMLYGNVAVTFVLQAAFSYFARALAVRRYDDGEEHLRPGLVYGGVILAFAGGAAAGFALGTIAAELPLVVAALLAAGIAVPAAAHGPGIDPSQGAPTP</sequence>
<feature type="transmembrane region" description="Helical" evidence="1">
    <location>
        <begin position="109"/>
        <end position="126"/>
    </location>
</feature>
<proteinExistence type="predicted"/>
<feature type="transmembrane region" description="Helical" evidence="1">
    <location>
        <begin position="196"/>
        <end position="214"/>
    </location>
</feature>
<evidence type="ECO:0000313" key="3">
    <source>
        <dbReference type="Proteomes" id="UP000438182"/>
    </source>
</evidence>
<protein>
    <submittedName>
        <fullName evidence="2">DUF1275 domain-containing protein</fullName>
    </submittedName>
</protein>
<feature type="transmembrane region" description="Helical" evidence="1">
    <location>
        <begin position="133"/>
        <end position="150"/>
    </location>
</feature>
<dbReference type="Pfam" id="PF06912">
    <property type="entry name" value="DUF1275"/>
    <property type="match status" value="1"/>
</dbReference>
<feature type="transmembrane region" description="Helical" evidence="1">
    <location>
        <begin position="170"/>
        <end position="189"/>
    </location>
</feature>
<reference evidence="2 3" key="1">
    <citation type="submission" date="2019-12" db="EMBL/GenBank/DDBJ databases">
        <authorList>
            <person name="Kim Y.S."/>
        </authorList>
    </citation>
    <scope>NUCLEOTIDE SEQUENCE [LARGE SCALE GENOMIC DNA]</scope>
    <source>
        <strain evidence="2 3">MMS17-SY077</strain>
    </source>
</reference>
<feature type="transmembrane region" description="Helical" evidence="1">
    <location>
        <begin position="82"/>
        <end position="103"/>
    </location>
</feature>
<dbReference type="PANTHER" id="PTHR37314">
    <property type="entry name" value="SLR0142 PROTEIN"/>
    <property type="match status" value="1"/>
</dbReference>
<keyword evidence="1" id="KW-1133">Transmembrane helix</keyword>
<keyword evidence="3" id="KW-1185">Reference proteome</keyword>
<evidence type="ECO:0000256" key="1">
    <source>
        <dbReference type="SAM" id="Phobius"/>
    </source>
</evidence>
<name>A0A6I4NU80_9MICO</name>
<feature type="transmembrane region" description="Helical" evidence="1">
    <location>
        <begin position="51"/>
        <end position="75"/>
    </location>
</feature>
<dbReference type="AlphaFoldDB" id="A0A6I4NU80"/>
<accession>A0A6I4NU80</accession>
<keyword evidence="1" id="KW-0472">Membrane</keyword>
<dbReference type="InterPro" id="IPR010699">
    <property type="entry name" value="DUF1275"/>
</dbReference>